<dbReference type="PANTHER" id="PTHR23020">
    <property type="entry name" value="UNCHARACTERIZED NUCLEAR HORMONE RECEPTOR-RELATED"/>
    <property type="match status" value="1"/>
</dbReference>
<reference evidence="2" key="1">
    <citation type="journal article" date="1998" name="Science, e1252229">
        <title>Genome sequence of the nematode C. elegans: a platform for investigating biology.</title>
        <authorList>
            <consortium name="The C. elegans sequencing consortium"/>
            <person name="Sulson J.E."/>
            <person name="Waterston R."/>
        </authorList>
    </citation>
    <scope>NUCLEOTIDE SEQUENCE</scope>
    <source>
        <strain evidence="2">Bristol N2</strain>
    </source>
</reference>
<dbReference type="eggNOG" id="ENOG502QVFS">
    <property type="taxonomic scope" value="Eukaryota"/>
</dbReference>
<dbReference type="Pfam" id="PF07914">
    <property type="entry name" value="DUF1679"/>
    <property type="match status" value="1"/>
</dbReference>
<dbReference type="PaxDb" id="6239-Y45G12C.4"/>
<dbReference type="Bgee" id="WBGene00021567">
    <property type="expression patterns" value="Expressed in multicellular organism and 2 other cell types or tissues"/>
</dbReference>
<evidence type="ECO:0000259" key="1">
    <source>
        <dbReference type="SMART" id="SM00587"/>
    </source>
</evidence>
<dbReference type="AlphaFoldDB" id="Q9N4Y2"/>
<dbReference type="PhylomeDB" id="Q9N4Y2"/>
<dbReference type="InterPro" id="IPR052961">
    <property type="entry name" value="Oxido-Kinase-like_Enzymes"/>
</dbReference>
<dbReference type="InterPro" id="IPR015897">
    <property type="entry name" value="CHK_kinase-like"/>
</dbReference>
<dbReference type="CTD" id="189933"/>
<dbReference type="FunCoup" id="Q9N4Y2">
    <property type="interactions" value="9"/>
</dbReference>
<dbReference type="InParanoid" id="Q9N4Y2"/>
<dbReference type="InterPro" id="IPR012877">
    <property type="entry name" value="Dhs-27"/>
</dbReference>
<dbReference type="KEGG" id="cel:CELE_Y45G12C.4"/>
<sequence length="431" mass="49133">MSENWVEFLFVRKMSLYVAADGILETHVTWQDIEEAMQASLGTKAKFGANKSLRNISDLKGFQSKIALIEPDWVGAEKNQNLPSKFAVKISTQLAFAVFSKITKFDGGNGFGEEKLKFLGKFIREGHNREVEAYKLLEKLNHPDIPHTKAYYLKPFKDKFDLKGFMILDFVPNVHPMPMYESIPADDLISLVRGVATFAGHGESLTAEQRSFARGSDIFELMFEEMYPDEQLERVCGVIQATFGAKNPAVVEECIKLFWIYKNSIKSYSKVSELLGFKLVLNHGDLWQSNMLHCLDEHGNLVLKAIIDWQGVSMLPPGLDLARLLMGCLTAYERRERGAELLMLYHQTFTGIVGEELFSLEELQDSYNLYYPIMTLTLVPMVSSLFENSEMSEVEKTQARLKTEGKLFALLEDLVKVHEQNVKKFPDFLKY</sequence>
<organism evidence="2">
    <name type="scientific">Caenorhabditis elegans</name>
    <dbReference type="NCBI Taxonomy" id="6239"/>
    <lineage>
        <taxon>Eukaryota</taxon>
        <taxon>Metazoa</taxon>
        <taxon>Ecdysozoa</taxon>
        <taxon>Nematoda</taxon>
        <taxon>Chromadorea</taxon>
        <taxon>Rhabditida</taxon>
        <taxon>Rhabditina</taxon>
        <taxon>Rhabditomorpha</taxon>
        <taxon>Rhabditoidea</taxon>
        <taxon>Rhabditidae</taxon>
        <taxon>Peloderinae</taxon>
        <taxon>Caenorhabditis</taxon>
    </lineage>
</organism>
<name>Q9N4Y2_CAEEL</name>
<gene>
    <name evidence="2" type="ORF">CELE_Y45G12C.4</name>
    <name evidence="2" type="ORF">Y45G12C.4</name>
</gene>
<protein>
    <submittedName>
        <fullName evidence="2">CHK domain-containing protein</fullName>
    </submittedName>
</protein>
<dbReference type="UCSC" id="Y45G12C.4">
    <property type="organism name" value="c. elegans"/>
</dbReference>
<proteinExistence type="evidence at protein level"/>
<dbReference type="Gene3D" id="3.90.1200.10">
    <property type="match status" value="1"/>
</dbReference>
<evidence type="ECO:0000313" key="2">
    <source>
        <dbReference type="EMBL" id="CCD62299.1"/>
    </source>
</evidence>
<feature type="domain" description="CHK kinase-like" evidence="1">
    <location>
        <begin position="165"/>
        <end position="355"/>
    </location>
</feature>
<dbReference type="PANTHER" id="PTHR23020:SF7">
    <property type="entry name" value="CHK DOMAIN-CONTAINING PROTEIN-RELATED"/>
    <property type="match status" value="1"/>
</dbReference>
<dbReference type="STRING" id="6239.Y45G12C.4.1"/>
<dbReference type="SUPFAM" id="SSF56112">
    <property type="entry name" value="Protein kinase-like (PK-like)"/>
    <property type="match status" value="1"/>
</dbReference>
<evidence type="ECO:0007829" key="3">
    <source>
        <dbReference type="PeptideAtlas" id="Q9N4Y2"/>
    </source>
</evidence>
<reference evidence="2" key="2">
    <citation type="submission" date="2003-03" db="EMBL/GenBank/DDBJ databases">
        <authorList>
            <person name="Sulson J.E."/>
            <person name="Waterston R."/>
        </authorList>
    </citation>
    <scope>NUCLEOTIDE SEQUENCE</scope>
    <source>
        <strain evidence="2">Bristol N2</strain>
    </source>
</reference>
<keyword evidence="3" id="KW-1267">Proteomics identification</keyword>
<dbReference type="OrthoDB" id="8250698at2759"/>
<dbReference type="PeptideAtlas" id="Q9N4Y2"/>
<dbReference type="InterPro" id="IPR011009">
    <property type="entry name" value="Kinase-like_dom_sf"/>
</dbReference>
<dbReference type="SMART" id="SM00587">
    <property type="entry name" value="CHK"/>
    <property type="match status" value="1"/>
</dbReference>
<dbReference type="OMA" id="HRMIESE"/>
<dbReference type="EMBL" id="BX284605">
    <property type="protein sequence ID" value="CCD62299.1"/>
    <property type="molecule type" value="Genomic_DNA"/>
</dbReference>
<dbReference type="HOGENOM" id="CLU_038410_1_0_1"/>
<accession>Q9N4Y2</accession>
<dbReference type="GeneID" id="189933"/>